<reference evidence="1" key="1">
    <citation type="submission" date="2025-08" db="UniProtKB">
        <authorList>
            <consortium name="Ensembl"/>
        </authorList>
    </citation>
    <scope>IDENTIFICATION</scope>
</reference>
<name>A0A8D2NDT9_ZONAL</name>
<proteinExistence type="predicted"/>
<sequence length="144" mass="16028">SPSFPFAEGLGELRAHGEELPDSLNSSSFFNKSLAFQPLSFQPKTLSHSQHLNCLKQQNPVSTVSPLNLGHKSINPLNTTALTIPLRQKEFPDVTCGRTAGIKDLLKQSRENLPFLPVLHPPGSPWHGDLFWGEKRDENLHGWL</sequence>
<evidence type="ECO:0000313" key="1">
    <source>
        <dbReference type="Ensembl" id="ENSZALP00000019972.1"/>
    </source>
</evidence>
<accession>A0A8D2NDT9</accession>
<dbReference type="Ensembl" id="ENSZALT00000026180.1">
    <property type="protein sequence ID" value="ENSZALP00000019972.1"/>
    <property type="gene ID" value="ENSZALG00000015762.1"/>
</dbReference>
<keyword evidence="2" id="KW-1185">Reference proteome</keyword>
<dbReference type="AlphaFoldDB" id="A0A8D2NDT9"/>
<reference evidence="1" key="2">
    <citation type="submission" date="2025-09" db="UniProtKB">
        <authorList>
            <consortium name="Ensembl"/>
        </authorList>
    </citation>
    <scope>IDENTIFICATION</scope>
</reference>
<dbReference type="Proteomes" id="UP000694413">
    <property type="component" value="Unassembled WGS sequence"/>
</dbReference>
<protein>
    <submittedName>
        <fullName evidence="1">Uncharacterized protein</fullName>
    </submittedName>
</protein>
<evidence type="ECO:0000313" key="2">
    <source>
        <dbReference type="Proteomes" id="UP000694413"/>
    </source>
</evidence>
<organism evidence="1 2">
    <name type="scientific">Zonotrichia albicollis</name>
    <name type="common">White-throated sparrow</name>
    <name type="synonym">Fringilla albicollis</name>
    <dbReference type="NCBI Taxonomy" id="44394"/>
    <lineage>
        <taxon>Eukaryota</taxon>
        <taxon>Metazoa</taxon>
        <taxon>Chordata</taxon>
        <taxon>Craniata</taxon>
        <taxon>Vertebrata</taxon>
        <taxon>Euteleostomi</taxon>
        <taxon>Archelosauria</taxon>
        <taxon>Archosauria</taxon>
        <taxon>Dinosauria</taxon>
        <taxon>Saurischia</taxon>
        <taxon>Theropoda</taxon>
        <taxon>Coelurosauria</taxon>
        <taxon>Aves</taxon>
        <taxon>Neognathae</taxon>
        <taxon>Neoaves</taxon>
        <taxon>Telluraves</taxon>
        <taxon>Australaves</taxon>
        <taxon>Passeriformes</taxon>
        <taxon>Passerellidae</taxon>
        <taxon>Zonotrichia</taxon>
    </lineage>
</organism>